<feature type="compositionally biased region" description="Polar residues" evidence="1">
    <location>
        <begin position="142"/>
        <end position="172"/>
    </location>
</feature>
<keyword evidence="4" id="KW-1185">Reference proteome</keyword>
<evidence type="ECO:0000313" key="3">
    <source>
        <dbReference type="EMBL" id="KAK0139467.1"/>
    </source>
</evidence>
<feature type="region of interest" description="Disordered" evidence="1">
    <location>
        <begin position="1372"/>
        <end position="1425"/>
    </location>
</feature>
<feature type="compositionally biased region" description="Polar residues" evidence="1">
    <location>
        <begin position="105"/>
        <end position="133"/>
    </location>
</feature>
<dbReference type="InterPro" id="IPR013783">
    <property type="entry name" value="Ig-like_fold"/>
</dbReference>
<dbReference type="EMBL" id="JAOPHQ010004368">
    <property type="protein sequence ID" value="KAK0139467.1"/>
    <property type="molecule type" value="Genomic_DNA"/>
</dbReference>
<name>A0AA47MFS8_MERPO</name>
<evidence type="ECO:0000259" key="2">
    <source>
        <dbReference type="Pfam" id="PF23277"/>
    </source>
</evidence>
<dbReference type="GO" id="GO:0005929">
    <property type="term" value="C:cilium"/>
    <property type="evidence" value="ECO:0007669"/>
    <property type="project" value="TreeGrafter"/>
</dbReference>
<dbReference type="Gene3D" id="2.60.40.10">
    <property type="entry name" value="Immunoglobulins"/>
    <property type="match status" value="5"/>
</dbReference>
<feature type="domain" description="Deleted in lung and esophageal cancer protein 1 Ig-like" evidence="2">
    <location>
        <begin position="466"/>
        <end position="553"/>
    </location>
</feature>
<evidence type="ECO:0000256" key="1">
    <source>
        <dbReference type="SAM" id="MobiDB-lite"/>
    </source>
</evidence>
<reference evidence="3" key="1">
    <citation type="journal article" date="2023" name="Front. Mar. Sci.">
        <title>A new Merluccius polli reference genome to investigate the effects of global change in West African waters.</title>
        <authorList>
            <person name="Mateo J.L."/>
            <person name="Blanco-Fernandez C."/>
            <person name="Garcia-Vazquez E."/>
            <person name="Machado-Schiaffino G."/>
        </authorList>
    </citation>
    <scope>NUCLEOTIDE SEQUENCE</scope>
    <source>
        <strain evidence="3">C29</strain>
        <tissue evidence="3">Fin</tissue>
    </source>
</reference>
<dbReference type="InterPro" id="IPR033304">
    <property type="entry name" value="DLEC1"/>
</dbReference>
<organism evidence="3 4">
    <name type="scientific">Merluccius polli</name>
    <name type="common">Benguela hake</name>
    <name type="synonym">Merluccius cadenati</name>
    <dbReference type="NCBI Taxonomy" id="89951"/>
    <lineage>
        <taxon>Eukaryota</taxon>
        <taxon>Metazoa</taxon>
        <taxon>Chordata</taxon>
        <taxon>Craniata</taxon>
        <taxon>Vertebrata</taxon>
        <taxon>Euteleostomi</taxon>
        <taxon>Actinopterygii</taxon>
        <taxon>Neopterygii</taxon>
        <taxon>Teleostei</taxon>
        <taxon>Neoteleostei</taxon>
        <taxon>Acanthomorphata</taxon>
        <taxon>Zeiogadaria</taxon>
        <taxon>Gadariae</taxon>
        <taxon>Gadiformes</taxon>
        <taxon>Gadoidei</taxon>
        <taxon>Merlucciidae</taxon>
        <taxon>Merluccius</taxon>
    </lineage>
</organism>
<dbReference type="GO" id="GO:0015631">
    <property type="term" value="F:tubulin binding"/>
    <property type="evidence" value="ECO:0007669"/>
    <property type="project" value="TreeGrafter"/>
</dbReference>
<gene>
    <name evidence="3" type="primary">DLEC1_0</name>
    <name evidence="3" type="ORF">N1851_023813</name>
</gene>
<dbReference type="Proteomes" id="UP001174136">
    <property type="component" value="Unassembled WGS sequence"/>
</dbReference>
<feature type="region of interest" description="Disordered" evidence="1">
    <location>
        <begin position="967"/>
        <end position="988"/>
    </location>
</feature>
<dbReference type="PANTHER" id="PTHR46348:SF1">
    <property type="entry name" value="DELETED IN LUNG AND ESOPHAGEAL CANCER PROTEIN 1"/>
    <property type="match status" value="1"/>
</dbReference>
<dbReference type="GO" id="GO:0005737">
    <property type="term" value="C:cytoplasm"/>
    <property type="evidence" value="ECO:0007669"/>
    <property type="project" value="TreeGrafter"/>
</dbReference>
<feature type="region of interest" description="Disordered" evidence="1">
    <location>
        <begin position="341"/>
        <end position="407"/>
    </location>
</feature>
<dbReference type="GO" id="GO:0008285">
    <property type="term" value="P:negative regulation of cell population proliferation"/>
    <property type="evidence" value="ECO:0007669"/>
    <property type="project" value="InterPro"/>
</dbReference>
<dbReference type="Pfam" id="PF23277">
    <property type="entry name" value="Ig_Dlec1_1"/>
    <property type="match status" value="1"/>
</dbReference>
<protein>
    <submittedName>
        <fullName evidence="3">Deleted in lung and esophageal cancer protein 1</fullName>
    </submittedName>
</protein>
<accession>A0AA47MFS8</accession>
<feature type="compositionally biased region" description="Basic and acidic residues" evidence="1">
    <location>
        <begin position="1372"/>
        <end position="1381"/>
    </location>
</feature>
<feature type="compositionally biased region" description="Polar residues" evidence="1">
    <location>
        <begin position="365"/>
        <end position="376"/>
    </location>
</feature>
<comment type="caution">
    <text evidence="3">The sequence shown here is derived from an EMBL/GenBank/DDBJ whole genome shotgun (WGS) entry which is preliminary data.</text>
</comment>
<dbReference type="PANTHER" id="PTHR46348">
    <property type="entry name" value="DELETED IN LUNG AND ESOPHAGEAL CANCER PROTEIN 1"/>
    <property type="match status" value="1"/>
</dbReference>
<feature type="compositionally biased region" description="Low complexity" evidence="1">
    <location>
        <begin position="1400"/>
        <end position="1411"/>
    </location>
</feature>
<sequence length="1489" mass="163873">MATLEELTAEPKSGSGQPSMSLHEEPSPGQPSMSLHEESSPGQPSMSLHEEPSPGQPSMSLHEEPSPGQPSMSLHEESSPGQPSMSLHEEPSPGQPSMSLHEESSSGQPSMSLHESSPGQPSMSLHESSSGQASMGLHEEPSSGQPSMSLHQPSPGQPSMSLHQPSCGQASMSLHEPSSEQSQDISHVLANIFKDAYTKEIIGRDVVSNLSKTKNGISGYHEKYVEELEKIHSEYGERMKQATMLERHIIQARVRASARETQAQAAALEEVGETYHQLGLPPVRSTFLWCVDNDLLKRNRLICPQDYLPRRTQPSQAPEVRPSLDYAKPTFSHSMRVCRAPQDDGYAAPSASTAETDAADPQEGSECSLTLESSSDVDMKRKSHSVGSKRRPSKPKRASGLSGKSLAEERDALRKLKERQNFLRNPRFLPPHVNSLVRARSKGEESWRGDTALGPLSTTDESVPVFQANPQVVFFTEYTVGQVYETSVELKNLTASCRHVRVLPPTTTYFSIGLGRFPGQGGTVAPGMSCKHTVRFAPDSLADYEDYIVVETQAPYPLLVPLVAWRPPPILTLPRVLHCGYSLVGGVKFVEHLVRNEGLSTGTFCIIPKSQWPASNLRSVVMSSFAEEPPFAISPSLFQLQPGQATMVEVVFFPTADESFCQDFTIVCDNCQVKYISVQGEGQSIALELISVSGEKTLPVLGEVRDRTAEHFVRFASCNPHCVERKAVVIRNNTDLDLPFFWQIMRPNLQLSLPGEEADLARVHFHPATGDPCPLIGPPDDVFHVCPVMGRLAPRQDQEFEFSYLPQELQDHHSVCQLVVRDVPQCPTESSDDGAPRISDVIVMEIEVKGSTEPYRVRLEPYAIVFPGKLFIGTATRVKFKMWNHSKAGVRFRWEGMNNRHIMEVEPCRGEIEVNACVELDLVVTGGRPERVVTSLPDPSLDLGLLRLGEESHTTVLLTNTSPLEASWEPGGRAGSGKTRRRPSTHRPPAAWTWCSRTRACQHFNALLELSVEQGTGCYLSVQADVQTPRVCLLSRELAFSDLYVGVPARGVVSLFNQTLLPAHFTWTSELQGKQAALCSASFHPPAGRLDAHATVDVTVEFTSHTDSEVRDVVALCSVQGVDLPVILSFSAKAKTLCVSYSVPSQSSSSSDVQMDASSPLLDFGDEVVLKRDEVTLQLAITNHSAIAAPFRIEAEYFAPHAPASSGPNSQSEKGFKFQKKPLHSVQAKKLQEEAHKEPKTRKPQQCHDFLSVARRSSSAPATGTLAPFETRLVDVTAYSDMWGEYRDRLVCRVGDLQPRLIPVRVRVSGCPLYFRMSGPRPADQHRGPITTHPQPYDIRVDWETYNVDDDKDRKLLDVVVAYGDAFPLKDADGNELDSVRDALPNEGVQPVWERETPSSERTSPPSSDPSQGKRHHPRVLHPADPVGAVAEARCVGLALGFMSLDSKEEIHKLPSSMRQCASQEGPEGPRSGFRAMRMICKQRSRLAL</sequence>
<proteinExistence type="predicted"/>
<evidence type="ECO:0000313" key="4">
    <source>
        <dbReference type="Proteomes" id="UP001174136"/>
    </source>
</evidence>
<feature type="compositionally biased region" description="Basic residues" evidence="1">
    <location>
        <begin position="381"/>
        <end position="397"/>
    </location>
</feature>
<dbReference type="InterPro" id="IPR059041">
    <property type="entry name" value="Ig_DLEC1_1"/>
</dbReference>
<dbReference type="Pfam" id="PF23316">
    <property type="entry name" value="Ig_DLEC1_6th"/>
    <property type="match status" value="1"/>
</dbReference>
<feature type="region of interest" description="Disordered" evidence="1">
    <location>
        <begin position="1"/>
        <end position="183"/>
    </location>
</feature>